<evidence type="ECO:0000313" key="2">
    <source>
        <dbReference type="Proteomes" id="UP001280415"/>
    </source>
</evidence>
<protein>
    <submittedName>
        <fullName evidence="1">Phage gp6-like head-tail connector protein</fullName>
    </submittedName>
</protein>
<proteinExistence type="predicted"/>
<accession>A0AAW8YNJ5</accession>
<comment type="caution">
    <text evidence="1">The sequence shown here is derived from an EMBL/GenBank/DDBJ whole genome shotgun (WGS) entry which is preliminary data.</text>
</comment>
<sequence length="109" mass="12443">MADENPDMDKLLKAYKARMHIFHDSEDENLKDIINGSIAEIKRMTGSDNLNIPGIRNLVLERSRYVYNDSAEYFEDNFQSQIIGVSLVVAEKAGDFDEDDIQASDNVER</sequence>
<reference evidence="1" key="1">
    <citation type="journal article" date="2023" name="PeerJ">
        <title>Selection and evaluation of lactic acid bacteria from chicken feces in Thailand as potential probiotics.</title>
        <authorList>
            <person name="Khurajog B."/>
            <person name="Disastra Y."/>
            <person name="Lawwyne L.D."/>
            <person name="Sirichokchatchawan W."/>
            <person name="Niyomtham W."/>
            <person name="Yindee J."/>
            <person name="Hampson D.J."/>
            <person name="Prapasarakul N."/>
        </authorList>
    </citation>
    <scope>NUCLEOTIDE SEQUENCE</scope>
    <source>
        <strain evidence="1">BF14</strain>
    </source>
</reference>
<dbReference type="AlphaFoldDB" id="A0AAW8YNJ5"/>
<gene>
    <name evidence="1" type="ORF">R0H03_04020</name>
</gene>
<evidence type="ECO:0000313" key="1">
    <source>
        <dbReference type="EMBL" id="MDV2911032.1"/>
    </source>
</evidence>
<organism evidence="1 2">
    <name type="scientific">Pediococcus acidilactici</name>
    <dbReference type="NCBI Taxonomy" id="1254"/>
    <lineage>
        <taxon>Bacteria</taxon>
        <taxon>Bacillati</taxon>
        <taxon>Bacillota</taxon>
        <taxon>Bacilli</taxon>
        <taxon>Lactobacillales</taxon>
        <taxon>Lactobacillaceae</taxon>
        <taxon>Pediococcus</taxon>
        <taxon>Pediococcus acidilactici group</taxon>
    </lineage>
</organism>
<dbReference type="Proteomes" id="UP001280415">
    <property type="component" value="Unassembled WGS sequence"/>
</dbReference>
<name>A0AAW8YNJ5_PEDAC</name>
<dbReference type="EMBL" id="JAWJAX010000003">
    <property type="protein sequence ID" value="MDV2911032.1"/>
    <property type="molecule type" value="Genomic_DNA"/>
</dbReference>
<dbReference type="RefSeq" id="WP_317052049.1">
    <property type="nucleotide sequence ID" value="NZ_CP140878.1"/>
</dbReference>
<reference evidence="1" key="2">
    <citation type="submission" date="2023-10" db="EMBL/GenBank/DDBJ databases">
        <authorList>
            <person name="Khurajog B."/>
        </authorList>
    </citation>
    <scope>NUCLEOTIDE SEQUENCE</scope>
    <source>
        <strain evidence="1">BF14</strain>
    </source>
</reference>